<dbReference type="Pfam" id="PF06677">
    <property type="entry name" value="Auto_anti-p27"/>
    <property type="match status" value="2"/>
</dbReference>
<evidence type="ECO:0000256" key="1">
    <source>
        <dbReference type="SAM" id="MobiDB-lite"/>
    </source>
</evidence>
<feature type="compositionally biased region" description="Basic and acidic residues" evidence="1">
    <location>
        <begin position="203"/>
        <end position="215"/>
    </location>
</feature>
<dbReference type="PANTHER" id="PTHR16537:SF1">
    <property type="entry name" value="PROTEIN ZNRD2"/>
    <property type="match status" value="1"/>
</dbReference>
<accession>A0ABP9XT64</accession>
<organism evidence="2 3">
    <name type="scientific">Helicostylum pulchrum</name>
    <dbReference type="NCBI Taxonomy" id="562976"/>
    <lineage>
        <taxon>Eukaryota</taxon>
        <taxon>Fungi</taxon>
        <taxon>Fungi incertae sedis</taxon>
        <taxon>Mucoromycota</taxon>
        <taxon>Mucoromycotina</taxon>
        <taxon>Mucoromycetes</taxon>
        <taxon>Mucorales</taxon>
        <taxon>Mucorineae</taxon>
        <taxon>Mucoraceae</taxon>
        <taxon>Helicostylum</taxon>
    </lineage>
</organism>
<evidence type="ECO:0000313" key="2">
    <source>
        <dbReference type="EMBL" id="GAA5797974.1"/>
    </source>
</evidence>
<feature type="region of interest" description="Disordered" evidence="1">
    <location>
        <begin position="186"/>
        <end position="223"/>
    </location>
</feature>
<dbReference type="Proteomes" id="UP001476247">
    <property type="component" value="Unassembled WGS sequence"/>
</dbReference>
<dbReference type="PANTHER" id="PTHR16537">
    <property type="entry name" value="SJOEGREN SYNDROME/SCLERODERMA AUTOANTIGEN 1"/>
    <property type="match status" value="1"/>
</dbReference>
<dbReference type="InterPro" id="IPR051888">
    <property type="entry name" value="UPF0148_domain"/>
</dbReference>
<dbReference type="EMBL" id="BAABUJ010000009">
    <property type="protein sequence ID" value="GAA5797974.1"/>
    <property type="molecule type" value="Genomic_DNA"/>
</dbReference>
<proteinExistence type="predicted"/>
<gene>
    <name evidence="2" type="ORF">HPULCUR_003372</name>
</gene>
<sequence>MLQTSRTQKEAGDLLGTYMLQGWIMTDEICPIESCTFPLMSSKNRSLQFCTFHDALPTGAAKDSYKSKAVEEKVDDDMSDELAIRRHRREQSSKASQLIGQKMLQRWALLNEHCPNESCYAVPLVRNPETKHMYCVICENIILTEAEAAVVEQRKGQQQKKQQQLEQQQGQEKQQLQQQQQQLQQQQQQQPKLVHSPIVSPMIEERKRQKIEPKTPEQNISTHFSSTSVVATLSMKMNQLTERVKDSQDPTELGQLFKAVKLCANAIQACVEAGQVYDRDLA</sequence>
<name>A0ABP9XT64_9FUNG</name>
<comment type="caution">
    <text evidence="2">The sequence shown here is derived from an EMBL/GenBank/DDBJ whole genome shotgun (WGS) entry which is preliminary data.</text>
</comment>
<dbReference type="InterPro" id="IPR009563">
    <property type="entry name" value="SSSCA1"/>
</dbReference>
<evidence type="ECO:0000313" key="3">
    <source>
        <dbReference type="Proteomes" id="UP001476247"/>
    </source>
</evidence>
<protein>
    <submittedName>
        <fullName evidence="2">Uncharacterized protein</fullName>
    </submittedName>
</protein>
<reference evidence="2 3" key="1">
    <citation type="submission" date="2024-04" db="EMBL/GenBank/DDBJ databases">
        <title>genome sequences of Mucor flavus KT1a and Helicostylum pulchrum KT1b strains isolation_sourced from the surface of a dry-aged beef.</title>
        <authorList>
            <person name="Toyotome T."/>
            <person name="Hosono M."/>
            <person name="Torimaru M."/>
            <person name="Fukuda K."/>
            <person name="Mikami N."/>
        </authorList>
    </citation>
    <scope>NUCLEOTIDE SEQUENCE [LARGE SCALE GENOMIC DNA]</scope>
    <source>
        <strain evidence="2 3">KT1b</strain>
    </source>
</reference>
<keyword evidence="3" id="KW-1185">Reference proteome</keyword>